<evidence type="ECO:0000313" key="2">
    <source>
        <dbReference type="Proteomes" id="UP001054945"/>
    </source>
</evidence>
<evidence type="ECO:0000313" key="1">
    <source>
        <dbReference type="EMBL" id="GIY38209.1"/>
    </source>
</evidence>
<dbReference type="AlphaFoldDB" id="A0AAV4SW95"/>
<keyword evidence="2" id="KW-1185">Reference proteome</keyword>
<dbReference type="Proteomes" id="UP001054945">
    <property type="component" value="Unassembled WGS sequence"/>
</dbReference>
<protein>
    <submittedName>
        <fullName evidence="1">Uncharacterized protein</fullName>
    </submittedName>
</protein>
<gene>
    <name evidence="1" type="ORF">CEXT_708431</name>
</gene>
<sequence length="69" mass="7654">MNDTLALIPKQYINIPELRDKFSANINLQQPLLPNDDTSVQCSYSSDCFEFGSDLSAQQIGTNSQRGTT</sequence>
<dbReference type="EMBL" id="BPLR01010271">
    <property type="protein sequence ID" value="GIY38209.1"/>
    <property type="molecule type" value="Genomic_DNA"/>
</dbReference>
<name>A0AAV4SW95_CAEEX</name>
<organism evidence="1 2">
    <name type="scientific">Caerostris extrusa</name>
    <name type="common">Bark spider</name>
    <name type="synonym">Caerostris bankana</name>
    <dbReference type="NCBI Taxonomy" id="172846"/>
    <lineage>
        <taxon>Eukaryota</taxon>
        <taxon>Metazoa</taxon>
        <taxon>Ecdysozoa</taxon>
        <taxon>Arthropoda</taxon>
        <taxon>Chelicerata</taxon>
        <taxon>Arachnida</taxon>
        <taxon>Araneae</taxon>
        <taxon>Araneomorphae</taxon>
        <taxon>Entelegynae</taxon>
        <taxon>Araneoidea</taxon>
        <taxon>Araneidae</taxon>
        <taxon>Caerostris</taxon>
    </lineage>
</organism>
<proteinExistence type="predicted"/>
<reference evidence="1 2" key="1">
    <citation type="submission" date="2021-06" db="EMBL/GenBank/DDBJ databases">
        <title>Caerostris extrusa draft genome.</title>
        <authorList>
            <person name="Kono N."/>
            <person name="Arakawa K."/>
        </authorList>
    </citation>
    <scope>NUCLEOTIDE SEQUENCE [LARGE SCALE GENOMIC DNA]</scope>
</reference>
<accession>A0AAV4SW95</accession>
<comment type="caution">
    <text evidence="1">The sequence shown here is derived from an EMBL/GenBank/DDBJ whole genome shotgun (WGS) entry which is preliminary data.</text>
</comment>